<dbReference type="CDD" id="cd08916">
    <property type="entry name" value="TrHb3_P"/>
    <property type="match status" value="1"/>
</dbReference>
<proteinExistence type="predicted"/>
<dbReference type="GO" id="GO:0020037">
    <property type="term" value="F:heme binding"/>
    <property type="evidence" value="ECO:0007669"/>
    <property type="project" value="InterPro"/>
</dbReference>
<sequence>MTQSAPLHPAQIRHPDLARLVEHFYDRARQDALLAPVFARITDWPHHFRALTAFWVTQLRGRGLYRGAPIAVHRAMKDELTPAMFERWLALWDASTAQVMGPDDAAALQAHARRIGAVMQKAIFE</sequence>
<evidence type="ECO:0000313" key="1">
    <source>
        <dbReference type="EMBL" id="MBB3955056.1"/>
    </source>
</evidence>
<keyword evidence="2" id="KW-1185">Reference proteome</keyword>
<name>A0A7W6CLB5_9SPHN</name>
<dbReference type="RefSeq" id="WP_183625065.1">
    <property type="nucleotide sequence ID" value="NZ_JACIDX010000007.1"/>
</dbReference>
<dbReference type="Gene3D" id="1.10.490.10">
    <property type="entry name" value="Globins"/>
    <property type="match status" value="1"/>
</dbReference>
<dbReference type="EMBL" id="JACIDX010000007">
    <property type="protein sequence ID" value="MBB3955056.1"/>
    <property type="molecule type" value="Genomic_DNA"/>
</dbReference>
<gene>
    <name evidence="1" type="ORF">GGR38_002008</name>
</gene>
<dbReference type="AlphaFoldDB" id="A0A7W6CLB5"/>
<organism evidence="1 2">
    <name type="scientific">Novosphingobium sediminicola</name>
    <dbReference type="NCBI Taxonomy" id="563162"/>
    <lineage>
        <taxon>Bacteria</taxon>
        <taxon>Pseudomonadati</taxon>
        <taxon>Pseudomonadota</taxon>
        <taxon>Alphaproteobacteria</taxon>
        <taxon>Sphingomonadales</taxon>
        <taxon>Sphingomonadaceae</taxon>
        <taxon>Novosphingobium</taxon>
    </lineage>
</organism>
<dbReference type="InterPro" id="IPR012292">
    <property type="entry name" value="Globin/Proto"/>
</dbReference>
<dbReference type="InterPro" id="IPR009050">
    <property type="entry name" value="Globin-like_sf"/>
</dbReference>
<accession>A0A7W6CLB5</accession>
<dbReference type="GO" id="GO:0019825">
    <property type="term" value="F:oxygen binding"/>
    <property type="evidence" value="ECO:0007669"/>
    <property type="project" value="InterPro"/>
</dbReference>
<dbReference type="Proteomes" id="UP000548867">
    <property type="component" value="Unassembled WGS sequence"/>
</dbReference>
<comment type="caution">
    <text evidence="1">The sequence shown here is derived from an EMBL/GenBank/DDBJ whole genome shotgun (WGS) entry which is preliminary data.</text>
</comment>
<dbReference type="SUPFAM" id="SSF46458">
    <property type="entry name" value="Globin-like"/>
    <property type="match status" value="1"/>
</dbReference>
<protein>
    <submittedName>
        <fullName evidence="1">Hemoglobin</fullName>
    </submittedName>
</protein>
<reference evidence="1 2" key="1">
    <citation type="submission" date="2020-08" db="EMBL/GenBank/DDBJ databases">
        <title>Genomic Encyclopedia of Type Strains, Phase IV (KMG-IV): sequencing the most valuable type-strain genomes for metagenomic binning, comparative biology and taxonomic classification.</title>
        <authorList>
            <person name="Goeker M."/>
        </authorList>
    </citation>
    <scope>NUCLEOTIDE SEQUENCE [LARGE SCALE GENOMIC DNA]</scope>
    <source>
        <strain evidence="1 2">DSM 27057</strain>
    </source>
</reference>
<evidence type="ECO:0000313" key="2">
    <source>
        <dbReference type="Proteomes" id="UP000548867"/>
    </source>
</evidence>